<reference evidence="1 2" key="1">
    <citation type="submission" date="2024-07" db="EMBL/GenBank/DDBJ databases">
        <title>The genome sequence of type strain Sediminicola arcticus GDMCC 1.2805.</title>
        <authorList>
            <person name="Liu Y."/>
        </authorList>
    </citation>
    <scope>NUCLEOTIDE SEQUENCE [LARGE SCALE GENOMIC DNA]</scope>
    <source>
        <strain evidence="1 2">GDMCC 1.2805</strain>
    </source>
</reference>
<keyword evidence="2" id="KW-1185">Reference proteome</keyword>
<sequence>MKNEQPKWSKEELKIYILLLCAKADWKETPEEMTLIRSKSNQEIFDRIYKEISEDKEDISLDKIEASIEKHHYSTMEIIELKKDIQEVFSADKDFSLKEQYIDEILDNLIY</sequence>
<accession>A0ABV2SUV2</accession>
<comment type="caution">
    <text evidence="1">The sequence shown here is derived from an EMBL/GenBank/DDBJ whole genome shotgun (WGS) entry which is preliminary data.</text>
</comment>
<gene>
    <name evidence="1" type="ORF">ABXZ36_09850</name>
</gene>
<evidence type="ECO:0000313" key="2">
    <source>
        <dbReference type="Proteomes" id="UP001549799"/>
    </source>
</evidence>
<proteinExistence type="predicted"/>
<dbReference type="SUPFAM" id="SSF158682">
    <property type="entry name" value="TerB-like"/>
    <property type="match status" value="1"/>
</dbReference>
<dbReference type="Proteomes" id="UP001549799">
    <property type="component" value="Unassembled WGS sequence"/>
</dbReference>
<dbReference type="EMBL" id="JBEXAE010000004">
    <property type="protein sequence ID" value="MET6990948.1"/>
    <property type="molecule type" value="Genomic_DNA"/>
</dbReference>
<dbReference type="RefSeq" id="WP_354615347.1">
    <property type="nucleotide sequence ID" value="NZ_JBEXAE010000004.1"/>
</dbReference>
<name>A0ABV2SUV2_9FLAO</name>
<evidence type="ECO:0008006" key="3">
    <source>
        <dbReference type="Google" id="ProtNLM"/>
    </source>
</evidence>
<protein>
    <recommendedName>
        <fullName evidence="3">TerB family tellurite resistance protein</fullName>
    </recommendedName>
</protein>
<evidence type="ECO:0000313" key="1">
    <source>
        <dbReference type="EMBL" id="MET6990948.1"/>
    </source>
</evidence>
<organism evidence="1 2">
    <name type="scientific">Sediminicola arcticus</name>
    <dbReference type="NCBI Taxonomy" id="1574308"/>
    <lineage>
        <taxon>Bacteria</taxon>
        <taxon>Pseudomonadati</taxon>
        <taxon>Bacteroidota</taxon>
        <taxon>Flavobacteriia</taxon>
        <taxon>Flavobacteriales</taxon>
        <taxon>Flavobacteriaceae</taxon>
        <taxon>Sediminicola</taxon>
    </lineage>
</organism>
<dbReference type="InterPro" id="IPR029024">
    <property type="entry name" value="TerB-like"/>
</dbReference>